<dbReference type="EMBL" id="KZ613496">
    <property type="protein sequence ID" value="PMD18138.1"/>
    <property type="molecule type" value="Genomic_DNA"/>
</dbReference>
<dbReference type="STRING" id="1745343.A0A2J6PVT4"/>
<proteinExistence type="predicted"/>
<keyword evidence="3" id="KW-1185">Reference proteome</keyword>
<feature type="region of interest" description="Disordered" evidence="1">
    <location>
        <begin position="776"/>
        <end position="795"/>
    </location>
</feature>
<feature type="compositionally biased region" description="Low complexity" evidence="1">
    <location>
        <begin position="998"/>
        <end position="1011"/>
    </location>
</feature>
<sequence length="1106" mass="122115">MYLDGDDRFNCPYGNLSIEIVRWLLLRIDYRSPARTKRVLCVWIAQVPQCLTTNNPPPPRSDGRDHPQGAKAYAAAGWLAVSLFRPLGGSARGRVEPGVVYLCSRSSPVLALQAFNCSSAPTRRASCCSLHALHHLFAPSVPPSSAQFFLSGHIASLVASNSTRSTSKGSSLTASPRLHQRLGNSHHIPSGALRPNVPPRHCHRLRLASVSSPYYLSPQHPQSGNVSRPAHPISFALSAGLSVTIQTGAKANSSRTFATTKSNVEPQAQPISSSTTFFYPSSCDILTVFTLQLSPSTDHLALSSTCSTSPLFRSAPSSAPQPSPFHRIEAPTRPPCGDPELLAFRRITRHNLRYRRINSTQSGGDLRLQFGFWVAIPLADPTFRSRYAANYDFPSQYNSHELFVPYRTVITTSSAELSLSVLYNQVDPFLLHPTDPNYIPVAPPQDVLSTFKRFNHSSARFQAEDEPQIPSPPRPRLKVRRRNVSNLQAPTDHFLASVAAADVPIPTIELPQVITQNISEDSDMPDREDLTNASGFLAPQAQDHKFFSPPKTPIPTFPSEEGASQRPDWSMGTPSPAEDYFQRPSSSLSNASDLSDDSFYSGSRFSRPSDDGSCTSPESDIADPFQFPESKNKGKAILLDEPVQLTTLNGKLRSKKRKDAPWTKAQSAHLWSTYLIYLQDPTVTPFRIGASSIPPEGVCYRVARETKRSWKGQKVAPVLRRSSRLSSVVSSRASEKSGSLTPTGENPRVYAAWPHTSAATRNHLREMCRNKDNTPVSRHLHMQSRSPTPFTKSTIRAKHTPEPRSMFSTMDIAMSLTTSTAESMQPDGPLAKLAADAVDTPPLTSSFLPLEDFKPLSFSQSRGINLEENRGRRLGSPFIARTYGPSSSTTLNPFDRLSPPQNQSTTTGPRLRSPLRFDQPRSLNGTQKRRAQHDLEEELSPNGAIVRPSILNELFSAPSTQRRVRSRGFSLGDEALRHRDPRISPSQFEVPPPRMKIPSPEQPQLSQSSKPAPKLLPSATFEPPRLGSPFSEAGPSTFPRRLFQDPTATVRRSAFATMHQTRRSIESFDFGEGPSLQSRLEQLDMKLKQIRERDATSKGKRQGSLE</sequence>
<feature type="compositionally biased region" description="Polar residues" evidence="1">
    <location>
        <begin position="600"/>
        <end position="618"/>
    </location>
</feature>
<accession>A0A2J6PVT4</accession>
<organism evidence="2 3">
    <name type="scientific">Hyaloscypha hepaticicola</name>
    <dbReference type="NCBI Taxonomy" id="2082293"/>
    <lineage>
        <taxon>Eukaryota</taxon>
        <taxon>Fungi</taxon>
        <taxon>Dikarya</taxon>
        <taxon>Ascomycota</taxon>
        <taxon>Pezizomycotina</taxon>
        <taxon>Leotiomycetes</taxon>
        <taxon>Helotiales</taxon>
        <taxon>Hyaloscyphaceae</taxon>
        <taxon>Hyaloscypha</taxon>
    </lineage>
</organism>
<evidence type="ECO:0000313" key="2">
    <source>
        <dbReference type="EMBL" id="PMD18138.1"/>
    </source>
</evidence>
<feature type="compositionally biased region" description="Polar residues" evidence="1">
    <location>
        <begin position="899"/>
        <end position="908"/>
    </location>
</feature>
<feature type="compositionally biased region" description="Polar residues" evidence="1">
    <location>
        <begin position="783"/>
        <end position="794"/>
    </location>
</feature>
<feature type="region of interest" description="Disordered" evidence="1">
    <location>
        <begin position="876"/>
        <end position="942"/>
    </location>
</feature>
<gene>
    <name evidence="2" type="ORF">NA56DRAFT_707182</name>
</gene>
<feature type="region of interest" description="Disordered" evidence="1">
    <location>
        <begin position="722"/>
        <end position="748"/>
    </location>
</feature>
<feature type="compositionally biased region" description="Basic and acidic residues" evidence="1">
    <location>
        <begin position="1087"/>
        <end position="1097"/>
    </location>
</feature>
<feature type="region of interest" description="Disordered" evidence="1">
    <location>
        <begin position="957"/>
        <end position="1046"/>
    </location>
</feature>
<feature type="region of interest" description="Disordered" evidence="1">
    <location>
        <begin position="313"/>
        <end position="332"/>
    </location>
</feature>
<dbReference type="AlphaFoldDB" id="A0A2J6PVT4"/>
<evidence type="ECO:0000256" key="1">
    <source>
        <dbReference type="SAM" id="MobiDB-lite"/>
    </source>
</evidence>
<feature type="compositionally biased region" description="Low complexity" evidence="1">
    <location>
        <begin position="722"/>
        <end position="732"/>
    </location>
</feature>
<protein>
    <submittedName>
        <fullName evidence="2">Uncharacterized protein</fullName>
    </submittedName>
</protein>
<dbReference type="OrthoDB" id="419770at2759"/>
<reference evidence="2 3" key="1">
    <citation type="submission" date="2016-05" db="EMBL/GenBank/DDBJ databases">
        <title>A degradative enzymes factory behind the ericoid mycorrhizal symbiosis.</title>
        <authorList>
            <consortium name="DOE Joint Genome Institute"/>
            <person name="Martino E."/>
            <person name="Morin E."/>
            <person name="Grelet G."/>
            <person name="Kuo A."/>
            <person name="Kohler A."/>
            <person name="Daghino S."/>
            <person name="Barry K."/>
            <person name="Choi C."/>
            <person name="Cichocki N."/>
            <person name="Clum A."/>
            <person name="Copeland A."/>
            <person name="Hainaut M."/>
            <person name="Haridas S."/>
            <person name="Labutti K."/>
            <person name="Lindquist E."/>
            <person name="Lipzen A."/>
            <person name="Khouja H.-R."/>
            <person name="Murat C."/>
            <person name="Ohm R."/>
            <person name="Olson A."/>
            <person name="Spatafora J."/>
            <person name="Veneault-Fourrey C."/>
            <person name="Henrissat B."/>
            <person name="Grigoriev I."/>
            <person name="Martin F."/>
            <person name="Perotto S."/>
        </authorList>
    </citation>
    <scope>NUCLEOTIDE SEQUENCE [LARGE SCALE GENOMIC DNA]</scope>
    <source>
        <strain evidence="2 3">UAMH 7357</strain>
    </source>
</reference>
<feature type="region of interest" description="Disordered" evidence="1">
    <location>
        <begin position="459"/>
        <end position="479"/>
    </location>
</feature>
<dbReference type="Proteomes" id="UP000235672">
    <property type="component" value="Unassembled WGS sequence"/>
</dbReference>
<feature type="region of interest" description="Disordered" evidence="1">
    <location>
        <begin position="540"/>
        <end position="628"/>
    </location>
</feature>
<evidence type="ECO:0000313" key="3">
    <source>
        <dbReference type="Proteomes" id="UP000235672"/>
    </source>
</evidence>
<feature type="region of interest" description="Disordered" evidence="1">
    <location>
        <begin position="1087"/>
        <end position="1106"/>
    </location>
</feature>
<name>A0A2J6PVT4_9HELO</name>